<dbReference type="Gene3D" id="3.40.50.620">
    <property type="entry name" value="HUPs"/>
    <property type="match status" value="1"/>
</dbReference>
<dbReference type="SUPFAM" id="SSF52374">
    <property type="entry name" value="Nucleotidylyl transferase"/>
    <property type="match status" value="1"/>
</dbReference>
<keyword evidence="15" id="KW-1185">Reference proteome</keyword>
<evidence type="ECO:0000256" key="1">
    <source>
        <dbReference type="ARBA" id="ARBA00002324"/>
    </source>
</evidence>
<accession>A0A1I4TVZ5</accession>
<evidence type="ECO:0000256" key="11">
    <source>
        <dbReference type="HAMAP-Rule" id="MF_00244"/>
    </source>
</evidence>
<sequence>MSESAFGLVGIYGGTFDPVHFGHLRIAEELVEILQLSELRFLPAGQPRLRHQPLASPSHRSLMLREAIRDNDKFLLDDREVNRVGESYSVESLHELKNEFQGKQIALCFILGMDAFLKLPGWYQWRELFELCHLVVVNRPGHVTAIDQKGLPPELRIECLHRWTDNAKKLQTLSSGYVFTAATTLLDISATAIRGCIAKGKSARYLLPDPVLDYIRVHHIYREGK</sequence>
<evidence type="ECO:0000256" key="10">
    <source>
        <dbReference type="ARBA" id="ARBA00048721"/>
    </source>
</evidence>
<dbReference type="STRING" id="52442.SAMN05421880_13518"/>
<name>A0A1I4TVZ5_9PROT</name>
<reference evidence="14 15" key="1">
    <citation type="submission" date="2016-10" db="EMBL/GenBank/DDBJ databases">
        <authorList>
            <person name="de Groot N.N."/>
        </authorList>
    </citation>
    <scope>NUCLEOTIDE SEQUENCE [LARGE SCALE GENOMIC DNA]</scope>
    <source>
        <strain evidence="14 15">Nm146</strain>
    </source>
</reference>
<dbReference type="PANTHER" id="PTHR39321:SF3">
    <property type="entry name" value="PHOSPHOPANTETHEINE ADENYLYLTRANSFERASE"/>
    <property type="match status" value="1"/>
</dbReference>
<dbReference type="NCBIfam" id="NF000840">
    <property type="entry name" value="PRK00071.1-3"/>
    <property type="match status" value="1"/>
</dbReference>
<dbReference type="RefSeq" id="WP_090671894.1">
    <property type="nucleotide sequence ID" value="NZ_CAJNAP010000034.1"/>
</dbReference>
<dbReference type="EMBL" id="CAJNAP010000034">
    <property type="protein sequence ID" value="CAE6512456.1"/>
    <property type="molecule type" value="Genomic_DNA"/>
</dbReference>
<evidence type="ECO:0000256" key="7">
    <source>
        <dbReference type="ARBA" id="ARBA00022741"/>
    </source>
</evidence>
<evidence type="ECO:0000256" key="2">
    <source>
        <dbReference type="ARBA" id="ARBA00005019"/>
    </source>
</evidence>
<evidence type="ECO:0000313" key="14">
    <source>
        <dbReference type="EMBL" id="SFM80781.1"/>
    </source>
</evidence>
<dbReference type="GO" id="GO:0005524">
    <property type="term" value="F:ATP binding"/>
    <property type="evidence" value="ECO:0007669"/>
    <property type="project" value="UniProtKB-KW"/>
</dbReference>
<reference evidence="13" key="2">
    <citation type="submission" date="2021-02" db="EMBL/GenBank/DDBJ databases">
        <authorList>
            <person name="Han P."/>
        </authorList>
    </citation>
    <scope>NUCLEOTIDE SEQUENCE</scope>
    <source>
        <strain evidence="13">Nitrosomonas nitrosa 18-3D</strain>
    </source>
</reference>
<evidence type="ECO:0000313" key="13">
    <source>
        <dbReference type="EMBL" id="CAE6512456.1"/>
    </source>
</evidence>
<dbReference type="NCBIfam" id="TIGR00125">
    <property type="entry name" value="cyt_tran_rel"/>
    <property type="match status" value="1"/>
</dbReference>
<dbReference type="InterPro" id="IPR014729">
    <property type="entry name" value="Rossmann-like_a/b/a_fold"/>
</dbReference>
<gene>
    <name evidence="11 13" type="primary">nadD</name>
    <name evidence="13" type="ORF">NMYAN_40118</name>
    <name evidence="14" type="ORF">SAMN05421880_13518</name>
</gene>
<proteinExistence type="inferred from homology"/>
<dbReference type="EC" id="2.7.7.18" evidence="11"/>
<dbReference type="UniPathway" id="UPA00253">
    <property type="reaction ID" value="UER00332"/>
</dbReference>
<protein>
    <recommendedName>
        <fullName evidence="11">Probable nicotinate-nucleotide adenylyltransferase</fullName>
        <ecNumber evidence="11">2.7.7.18</ecNumber>
    </recommendedName>
    <alternativeName>
        <fullName evidence="11">Deamido-NAD(+) diphosphorylase</fullName>
    </alternativeName>
    <alternativeName>
        <fullName evidence="11">Deamido-NAD(+) pyrophosphorylase</fullName>
    </alternativeName>
    <alternativeName>
        <fullName evidence="11">Nicotinate mononucleotide adenylyltransferase</fullName>
        <shortName evidence="11">NaMN adenylyltransferase</shortName>
    </alternativeName>
</protein>
<dbReference type="HAMAP" id="MF_00244">
    <property type="entry name" value="NaMN_adenylyltr"/>
    <property type="match status" value="1"/>
</dbReference>
<evidence type="ECO:0000256" key="5">
    <source>
        <dbReference type="ARBA" id="ARBA00022679"/>
    </source>
</evidence>
<keyword evidence="7 11" id="KW-0547">Nucleotide-binding</keyword>
<evidence type="ECO:0000313" key="15">
    <source>
        <dbReference type="Proteomes" id="UP000199561"/>
    </source>
</evidence>
<comment type="similarity">
    <text evidence="3 11">Belongs to the NadD family.</text>
</comment>
<dbReference type="Proteomes" id="UP000199561">
    <property type="component" value="Unassembled WGS sequence"/>
</dbReference>
<dbReference type="Pfam" id="PF01467">
    <property type="entry name" value="CTP_transf_like"/>
    <property type="match status" value="1"/>
</dbReference>
<evidence type="ECO:0000256" key="8">
    <source>
        <dbReference type="ARBA" id="ARBA00022840"/>
    </source>
</evidence>
<dbReference type="PANTHER" id="PTHR39321">
    <property type="entry name" value="NICOTINATE-NUCLEOTIDE ADENYLYLTRANSFERASE-RELATED"/>
    <property type="match status" value="1"/>
</dbReference>
<keyword evidence="9 11" id="KW-0520">NAD</keyword>
<organism evidence="14 15">
    <name type="scientific">Nitrosomonas nitrosa</name>
    <dbReference type="NCBI Taxonomy" id="52442"/>
    <lineage>
        <taxon>Bacteria</taxon>
        <taxon>Pseudomonadati</taxon>
        <taxon>Pseudomonadota</taxon>
        <taxon>Betaproteobacteria</taxon>
        <taxon>Nitrosomonadales</taxon>
        <taxon>Nitrosomonadaceae</taxon>
        <taxon>Nitrosomonas</taxon>
    </lineage>
</organism>
<keyword evidence="6 11" id="KW-0548">Nucleotidyltransferase</keyword>
<dbReference type="NCBIfam" id="TIGR00482">
    <property type="entry name" value="nicotinate (nicotinamide) nucleotide adenylyltransferase"/>
    <property type="match status" value="1"/>
</dbReference>
<evidence type="ECO:0000256" key="4">
    <source>
        <dbReference type="ARBA" id="ARBA00022642"/>
    </source>
</evidence>
<dbReference type="CDD" id="cd02165">
    <property type="entry name" value="NMNAT"/>
    <property type="match status" value="1"/>
</dbReference>
<dbReference type="GO" id="GO:0009435">
    <property type="term" value="P:NAD+ biosynthetic process"/>
    <property type="evidence" value="ECO:0007669"/>
    <property type="project" value="UniProtKB-UniRule"/>
</dbReference>
<comment type="catalytic activity">
    <reaction evidence="10 11">
        <text>nicotinate beta-D-ribonucleotide + ATP + H(+) = deamido-NAD(+) + diphosphate</text>
        <dbReference type="Rhea" id="RHEA:22860"/>
        <dbReference type="ChEBI" id="CHEBI:15378"/>
        <dbReference type="ChEBI" id="CHEBI:30616"/>
        <dbReference type="ChEBI" id="CHEBI:33019"/>
        <dbReference type="ChEBI" id="CHEBI:57502"/>
        <dbReference type="ChEBI" id="CHEBI:58437"/>
        <dbReference type="EC" id="2.7.7.18"/>
    </reaction>
</comment>
<dbReference type="OrthoDB" id="5295945at2"/>
<comment type="function">
    <text evidence="1 11">Catalyzes the reversible adenylation of nicotinate mononucleotide (NaMN) to nicotinic acid adenine dinucleotide (NaAD).</text>
</comment>
<comment type="pathway">
    <text evidence="2 11">Cofactor biosynthesis; NAD(+) biosynthesis; deamido-NAD(+) from nicotinate D-ribonucleotide: step 1/1.</text>
</comment>
<dbReference type="Proteomes" id="UP000601736">
    <property type="component" value="Unassembled WGS sequence"/>
</dbReference>
<evidence type="ECO:0000256" key="9">
    <source>
        <dbReference type="ARBA" id="ARBA00023027"/>
    </source>
</evidence>
<dbReference type="AlphaFoldDB" id="A0A1I4TVZ5"/>
<feature type="domain" description="Cytidyltransferase-like" evidence="12">
    <location>
        <begin position="11"/>
        <end position="194"/>
    </location>
</feature>
<dbReference type="NCBIfam" id="NF000839">
    <property type="entry name" value="PRK00071.1-1"/>
    <property type="match status" value="1"/>
</dbReference>
<keyword evidence="8 11" id="KW-0067">ATP-binding</keyword>
<dbReference type="GO" id="GO:0004515">
    <property type="term" value="F:nicotinate-nucleotide adenylyltransferase activity"/>
    <property type="evidence" value="ECO:0007669"/>
    <property type="project" value="UniProtKB-UniRule"/>
</dbReference>
<evidence type="ECO:0000256" key="3">
    <source>
        <dbReference type="ARBA" id="ARBA00009014"/>
    </source>
</evidence>
<dbReference type="InterPro" id="IPR004821">
    <property type="entry name" value="Cyt_trans-like"/>
</dbReference>
<dbReference type="InterPro" id="IPR005248">
    <property type="entry name" value="NadD/NMNAT"/>
</dbReference>
<evidence type="ECO:0000256" key="6">
    <source>
        <dbReference type="ARBA" id="ARBA00022695"/>
    </source>
</evidence>
<keyword evidence="5 11" id="KW-0808">Transferase</keyword>
<dbReference type="EMBL" id="FOUF01000035">
    <property type="protein sequence ID" value="SFM80781.1"/>
    <property type="molecule type" value="Genomic_DNA"/>
</dbReference>
<keyword evidence="4 11" id="KW-0662">Pyridine nucleotide biosynthesis</keyword>
<evidence type="ECO:0000259" key="12">
    <source>
        <dbReference type="Pfam" id="PF01467"/>
    </source>
</evidence>